<evidence type="ECO:0000313" key="2">
    <source>
        <dbReference type="EMBL" id="TDK67488.1"/>
    </source>
</evidence>
<evidence type="ECO:0000259" key="1">
    <source>
        <dbReference type="PROSITE" id="PS51186"/>
    </source>
</evidence>
<dbReference type="GO" id="GO:0008999">
    <property type="term" value="F:protein-N-terminal-alanine acetyltransferase activity"/>
    <property type="evidence" value="ECO:0007669"/>
    <property type="project" value="TreeGrafter"/>
</dbReference>
<dbReference type="OrthoDB" id="9801656at2"/>
<comment type="caution">
    <text evidence="2">The sequence shown here is derived from an EMBL/GenBank/DDBJ whole genome shotgun (WGS) entry which is preliminary data.</text>
</comment>
<dbReference type="AlphaFoldDB" id="A0A4V3AV53"/>
<dbReference type="Pfam" id="PF13302">
    <property type="entry name" value="Acetyltransf_3"/>
    <property type="match status" value="1"/>
</dbReference>
<dbReference type="InterPro" id="IPR016181">
    <property type="entry name" value="Acyl_CoA_acyltransferase"/>
</dbReference>
<sequence length="187" mass="21584">MPNFEHVTISTQRLLLRPLRTSDAQTLFDIHSSEEVMRYWSSLPWASIDVAHERIQRDLRTMPLGEFLNLGIVRIEDDVLLGTCCLFHFDEQCRRAEIGYALGVHAWGHGYMQEALEALIQYGFTTLNLNRIEADIDPLNTASAKALLRQGFQKEGFLRERWIVNGVKADTEIYGLLLDDWQKNHPQ</sequence>
<dbReference type="PANTHER" id="PTHR43441:SF11">
    <property type="entry name" value="RIBOSOMAL-PROTEIN-SERINE ACETYLTRANSFERASE"/>
    <property type="match status" value="1"/>
</dbReference>
<proteinExistence type="predicted"/>
<dbReference type="InterPro" id="IPR000182">
    <property type="entry name" value="GNAT_dom"/>
</dbReference>
<organism evidence="2 3">
    <name type="scientific">Sapientia aquatica</name>
    <dbReference type="NCBI Taxonomy" id="1549640"/>
    <lineage>
        <taxon>Bacteria</taxon>
        <taxon>Pseudomonadati</taxon>
        <taxon>Pseudomonadota</taxon>
        <taxon>Betaproteobacteria</taxon>
        <taxon>Burkholderiales</taxon>
        <taxon>Oxalobacteraceae</taxon>
        <taxon>Sapientia</taxon>
    </lineage>
</organism>
<dbReference type="PROSITE" id="PS51186">
    <property type="entry name" value="GNAT"/>
    <property type="match status" value="1"/>
</dbReference>
<dbReference type="SUPFAM" id="SSF55729">
    <property type="entry name" value="Acyl-CoA N-acyltransferases (Nat)"/>
    <property type="match status" value="1"/>
</dbReference>
<name>A0A4V3AV53_9BURK</name>
<dbReference type="EMBL" id="SMYL01000002">
    <property type="protein sequence ID" value="TDK67488.1"/>
    <property type="molecule type" value="Genomic_DNA"/>
</dbReference>
<keyword evidence="2" id="KW-0808">Transferase</keyword>
<protein>
    <submittedName>
        <fullName evidence="2">N-acetyltransferase</fullName>
    </submittedName>
</protein>
<dbReference type="GO" id="GO:1990189">
    <property type="term" value="F:protein N-terminal-serine acetyltransferase activity"/>
    <property type="evidence" value="ECO:0007669"/>
    <property type="project" value="TreeGrafter"/>
</dbReference>
<evidence type="ECO:0000313" key="3">
    <source>
        <dbReference type="Proteomes" id="UP000294829"/>
    </source>
</evidence>
<accession>A0A4V3AV53</accession>
<gene>
    <name evidence="2" type="ORF">E2I14_06975</name>
</gene>
<dbReference type="GO" id="GO:0005737">
    <property type="term" value="C:cytoplasm"/>
    <property type="evidence" value="ECO:0007669"/>
    <property type="project" value="TreeGrafter"/>
</dbReference>
<dbReference type="Proteomes" id="UP000294829">
    <property type="component" value="Unassembled WGS sequence"/>
</dbReference>
<dbReference type="Gene3D" id="3.40.630.30">
    <property type="match status" value="1"/>
</dbReference>
<reference evidence="2 3" key="1">
    <citation type="submission" date="2019-03" db="EMBL/GenBank/DDBJ databases">
        <title>Sapientia aquatica gen. nov., sp. nov., isolated from a crater lake.</title>
        <authorList>
            <person name="Felfoldi T."/>
            <person name="Szabo A."/>
            <person name="Toth E."/>
            <person name="Schumann P."/>
            <person name="Keki Z."/>
            <person name="Marialigeti K."/>
            <person name="Mathe I."/>
        </authorList>
    </citation>
    <scope>NUCLEOTIDE SEQUENCE [LARGE SCALE GENOMIC DNA]</scope>
    <source>
        <strain evidence="2 3">SA-152</strain>
    </source>
</reference>
<dbReference type="RefSeq" id="WP_133326787.1">
    <property type="nucleotide sequence ID" value="NZ_SMYL01000002.1"/>
</dbReference>
<keyword evidence="3" id="KW-1185">Reference proteome</keyword>
<dbReference type="InterPro" id="IPR051908">
    <property type="entry name" value="Ribosomal_N-acetyltransferase"/>
</dbReference>
<dbReference type="PANTHER" id="PTHR43441">
    <property type="entry name" value="RIBOSOMAL-PROTEIN-SERINE ACETYLTRANSFERASE"/>
    <property type="match status" value="1"/>
</dbReference>
<feature type="domain" description="N-acetyltransferase" evidence="1">
    <location>
        <begin position="14"/>
        <end position="170"/>
    </location>
</feature>